<evidence type="ECO:0000256" key="1">
    <source>
        <dbReference type="SAM" id="MobiDB-lite"/>
    </source>
</evidence>
<name>A0A2G8L177_STIJA</name>
<gene>
    <name evidence="2" type="ORF">BSL78_09103</name>
</gene>
<protein>
    <submittedName>
        <fullName evidence="2">Uncharacterized protein</fullName>
    </submittedName>
</protein>
<comment type="caution">
    <text evidence="2">The sequence shown here is derived from an EMBL/GenBank/DDBJ whole genome shotgun (WGS) entry which is preliminary data.</text>
</comment>
<dbReference type="EMBL" id="MRZV01000267">
    <property type="protein sequence ID" value="PIK54018.1"/>
    <property type="molecule type" value="Genomic_DNA"/>
</dbReference>
<feature type="region of interest" description="Disordered" evidence="1">
    <location>
        <begin position="21"/>
        <end position="52"/>
    </location>
</feature>
<sequence>MMDVNGMKGLVPSNFIEEVSISSSGKRKKTVRDVIRRRPDKRHDKKEKGKFPSKCCTDYRSGIGISKFTIYR</sequence>
<organism evidence="2 3">
    <name type="scientific">Stichopus japonicus</name>
    <name type="common">Sea cucumber</name>
    <dbReference type="NCBI Taxonomy" id="307972"/>
    <lineage>
        <taxon>Eukaryota</taxon>
        <taxon>Metazoa</taxon>
        <taxon>Echinodermata</taxon>
        <taxon>Eleutherozoa</taxon>
        <taxon>Echinozoa</taxon>
        <taxon>Holothuroidea</taxon>
        <taxon>Aspidochirotacea</taxon>
        <taxon>Aspidochirotida</taxon>
        <taxon>Stichopodidae</taxon>
        <taxon>Apostichopus</taxon>
    </lineage>
</organism>
<accession>A0A2G8L177</accession>
<dbReference type="Proteomes" id="UP000230750">
    <property type="component" value="Unassembled WGS sequence"/>
</dbReference>
<dbReference type="AlphaFoldDB" id="A0A2G8L177"/>
<keyword evidence="3" id="KW-1185">Reference proteome</keyword>
<proteinExistence type="predicted"/>
<reference evidence="2 3" key="1">
    <citation type="journal article" date="2017" name="PLoS Biol.">
        <title>The sea cucumber genome provides insights into morphological evolution and visceral regeneration.</title>
        <authorList>
            <person name="Zhang X."/>
            <person name="Sun L."/>
            <person name="Yuan J."/>
            <person name="Sun Y."/>
            <person name="Gao Y."/>
            <person name="Zhang L."/>
            <person name="Li S."/>
            <person name="Dai H."/>
            <person name="Hamel J.F."/>
            <person name="Liu C."/>
            <person name="Yu Y."/>
            <person name="Liu S."/>
            <person name="Lin W."/>
            <person name="Guo K."/>
            <person name="Jin S."/>
            <person name="Xu P."/>
            <person name="Storey K.B."/>
            <person name="Huan P."/>
            <person name="Zhang T."/>
            <person name="Zhou Y."/>
            <person name="Zhang J."/>
            <person name="Lin C."/>
            <person name="Li X."/>
            <person name="Xing L."/>
            <person name="Huo D."/>
            <person name="Sun M."/>
            <person name="Wang L."/>
            <person name="Mercier A."/>
            <person name="Li F."/>
            <person name="Yang H."/>
            <person name="Xiang J."/>
        </authorList>
    </citation>
    <scope>NUCLEOTIDE SEQUENCE [LARGE SCALE GENOMIC DNA]</scope>
    <source>
        <strain evidence="2">Shaxun</strain>
        <tissue evidence="2">Muscle</tissue>
    </source>
</reference>
<evidence type="ECO:0000313" key="3">
    <source>
        <dbReference type="Proteomes" id="UP000230750"/>
    </source>
</evidence>
<evidence type="ECO:0000313" key="2">
    <source>
        <dbReference type="EMBL" id="PIK54018.1"/>
    </source>
</evidence>